<reference evidence="27" key="2">
    <citation type="submission" date="2025-09" db="UniProtKB">
        <authorList>
            <consortium name="Ensembl"/>
        </authorList>
    </citation>
    <scope>IDENTIFICATION</scope>
</reference>
<dbReference type="InterPro" id="IPR016163">
    <property type="entry name" value="Ald_DH_C"/>
</dbReference>
<comment type="catalytic activity">
    <reaction evidence="16">
        <text>heptanal + NAD(+) + H2O = heptanoate + NADH + 2 H(+)</text>
        <dbReference type="Rhea" id="RHEA:44108"/>
        <dbReference type="ChEBI" id="CHEBI:15377"/>
        <dbReference type="ChEBI" id="CHEBI:15378"/>
        <dbReference type="ChEBI" id="CHEBI:32362"/>
        <dbReference type="ChEBI" id="CHEBI:34787"/>
        <dbReference type="ChEBI" id="CHEBI:57540"/>
        <dbReference type="ChEBI" id="CHEBI:57945"/>
    </reaction>
</comment>
<evidence type="ECO:0000256" key="11">
    <source>
        <dbReference type="ARBA" id="ARBA00024226"/>
    </source>
</evidence>
<evidence type="ECO:0000256" key="12">
    <source>
        <dbReference type="ARBA" id="ARBA00039117"/>
    </source>
</evidence>
<evidence type="ECO:0000256" key="22">
    <source>
        <dbReference type="ARBA" id="ARBA00048826"/>
    </source>
</evidence>
<keyword evidence="9" id="KW-0560">Oxidoreductase</keyword>
<evidence type="ECO:0000256" key="20">
    <source>
        <dbReference type="ARBA" id="ARBA00048607"/>
    </source>
</evidence>
<evidence type="ECO:0000256" key="15">
    <source>
        <dbReference type="ARBA" id="ARBA00047498"/>
    </source>
</evidence>
<dbReference type="EC" id="1.2.1.94" evidence="12"/>
<dbReference type="GO" id="GO:0006631">
    <property type="term" value="P:fatty acid metabolic process"/>
    <property type="evidence" value="ECO:0007669"/>
    <property type="project" value="UniProtKB-KW"/>
</dbReference>
<comment type="catalytic activity">
    <reaction evidence="17">
        <text>(2E,6E)-farnesal + NAD(+) + H2O = (2E,6E)-farnesoate + NADH + 2 H(+)</text>
        <dbReference type="Rhea" id="RHEA:24216"/>
        <dbReference type="ChEBI" id="CHEBI:15377"/>
        <dbReference type="ChEBI" id="CHEBI:15378"/>
        <dbReference type="ChEBI" id="CHEBI:15894"/>
        <dbReference type="ChEBI" id="CHEBI:57540"/>
        <dbReference type="ChEBI" id="CHEBI:57945"/>
        <dbReference type="ChEBI" id="CHEBI:83276"/>
        <dbReference type="EC" id="1.2.1.94"/>
    </reaction>
</comment>
<evidence type="ECO:0000256" key="6">
    <source>
        <dbReference type="ARBA" id="ARBA00022832"/>
    </source>
</evidence>
<dbReference type="AlphaFoldDB" id="A0A3Q4FYA5"/>
<keyword evidence="4" id="KW-0812">Transmembrane</keyword>
<comment type="catalytic activity">
    <reaction evidence="19">
        <text>dodecanoate + NADH + 2 H(+) = dodecanal + NAD(+) + H2O</text>
        <dbReference type="Rhea" id="RHEA:44168"/>
        <dbReference type="ChEBI" id="CHEBI:15377"/>
        <dbReference type="ChEBI" id="CHEBI:15378"/>
        <dbReference type="ChEBI" id="CHEBI:18262"/>
        <dbReference type="ChEBI" id="CHEBI:27836"/>
        <dbReference type="ChEBI" id="CHEBI:57540"/>
        <dbReference type="ChEBI" id="CHEBI:57945"/>
    </reaction>
</comment>
<dbReference type="Pfam" id="PF00171">
    <property type="entry name" value="Aldedh"/>
    <property type="match status" value="1"/>
</dbReference>
<dbReference type="InterPro" id="IPR015590">
    <property type="entry name" value="Aldehyde_DH_dom"/>
</dbReference>
<reference evidence="27" key="1">
    <citation type="submission" date="2025-08" db="UniProtKB">
        <authorList>
            <consortium name="Ensembl"/>
        </authorList>
    </citation>
    <scope>IDENTIFICATION</scope>
</reference>
<evidence type="ECO:0000256" key="21">
    <source>
        <dbReference type="ARBA" id="ARBA00048648"/>
    </source>
</evidence>
<evidence type="ECO:0000259" key="26">
    <source>
        <dbReference type="Pfam" id="PF00171"/>
    </source>
</evidence>
<keyword evidence="6" id="KW-0276">Fatty acid metabolism</keyword>
<protein>
    <recommendedName>
        <fullName evidence="13">Aldehyde dehydrogenase family 3 member A2</fullName>
        <ecNumber evidence="11">1.2.1.3</ecNumber>
        <ecNumber evidence="12">1.2.1.94</ecNumber>
    </recommendedName>
    <alternativeName>
        <fullName evidence="14">Fatty aldehyde dehydrogenase</fullName>
    </alternativeName>
</protein>
<evidence type="ECO:0000313" key="28">
    <source>
        <dbReference type="Proteomes" id="UP000261580"/>
    </source>
</evidence>
<dbReference type="GO" id="GO:0120553">
    <property type="term" value="F:farnesal dehydrogenase (NAD+) activity"/>
    <property type="evidence" value="ECO:0007669"/>
    <property type="project" value="UniProtKB-EC"/>
</dbReference>
<comment type="subcellular location">
    <subcellularLocation>
        <location evidence="1">Endoplasmic reticulum membrane</location>
        <topology evidence="1">Single-pass membrane protein</topology>
        <orientation evidence="1">Cytoplasmic side</orientation>
    </subcellularLocation>
    <subcellularLocation>
        <location evidence="2">Microsome membrane</location>
    </subcellularLocation>
</comment>
<dbReference type="InterPro" id="IPR012394">
    <property type="entry name" value="Aldehyde_DH_NAD(P)"/>
</dbReference>
<dbReference type="PANTHER" id="PTHR43570">
    <property type="entry name" value="ALDEHYDE DEHYDROGENASE"/>
    <property type="match status" value="1"/>
</dbReference>
<organism evidence="27 28">
    <name type="scientific">Neolamprologus brichardi</name>
    <name type="common">Fairy cichlid</name>
    <name type="synonym">Lamprologus brichardi</name>
    <dbReference type="NCBI Taxonomy" id="32507"/>
    <lineage>
        <taxon>Eukaryota</taxon>
        <taxon>Metazoa</taxon>
        <taxon>Chordata</taxon>
        <taxon>Craniata</taxon>
        <taxon>Vertebrata</taxon>
        <taxon>Euteleostomi</taxon>
        <taxon>Actinopterygii</taxon>
        <taxon>Neopterygii</taxon>
        <taxon>Teleostei</taxon>
        <taxon>Neoteleostei</taxon>
        <taxon>Acanthomorphata</taxon>
        <taxon>Ovalentaria</taxon>
        <taxon>Cichlomorphae</taxon>
        <taxon>Cichliformes</taxon>
        <taxon>Cichlidae</taxon>
        <taxon>African cichlids</taxon>
        <taxon>Pseudocrenilabrinae</taxon>
        <taxon>Lamprologini</taxon>
        <taxon>Neolamprologus</taxon>
    </lineage>
</organism>
<comment type="catalytic activity">
    <reaction evidence="20">
        <text>22-oxodocosanoate + NAD(+) + H2O = docosanedioate + NADH + 2 H(+)</text>
        <dbReference type="Rhea" id="RHEA:39015"/>
        <dbReference type="ChEBI" id="CHEBI:15377"/>
        <dbReference type="ChEBI" id="CHEBI:15378"/>
        <dbReference type="ChEBI" id="CHEBI:57540"/>
        <dbReference type="ChEBI" id="CHEBI:57945"/>
        <dbReference type="ChEBI" id="CHEBI:76298"/>
        <dbReference type="ChEBI" id="CHEBI:76299"/>
    </reaction>
</comment>
<dbReference type="InterPro" id="IPR016161">
    <property type="entry name" value="Ald_DH/histidinol_DH"/>
</dbReference>
<dbReference type="GO" id="GO:0006081">
    <property type="term" value="P:aldehyde metabolic process"/>
    <property type="evidence" value="ECO:0007669"/>
    <property type="project" value="InterPro"/>
</dbReference>
<keyword evidence="28" id="KW-1185">Reference proteome</keyword>
<evidence type="ECO:0000256" key="1">
    <source>
        <dbReference type="ARBA" id="ARBA00004131"/>
    </source>
</evidence>
<feature type="domain" description="Aldehyde dehydrogenase" evidence="26">
    <location>
        <begin position="1"/>
        <end position="77"/>
    </location>
</feature>
<name>A0A3Q4FYA5_NEOBR</name>
<keyword evidence="10" id="KW-0472">Membrane</keyword>
<evidence type="ECO:0000256" key="4">
    <source>
        <dbReference type="ARBA" id="ARBA00022692"/>
    </source>
</evidence>
<comment type="catalytic activity">
    <reaction evidence="23">
        <text>a fatty aldehyde + NAD(+) + H2O = a fatty acid + NADH + 2 H(+)</text>
        <dbReference type="Rhea" id="RHEA:49832"/>
        <dbReference type="ChEBI" id="CHEBI:15377"/>
        <dbReference type="ChEBI" id="CHEBI:15378"/>
        <dbReference type="ChEBI" id="CHEBI:28868"/>
        <dbReference type="ChEBI" id="CHEBI:35746"/>
        <dbReference type="ChEBI" id="CHEBI:57540"/>
        <dbReference type="ChEBI" id="CHEBI:57945"/>
    </reaction>
</comment>
<keyword evidence="7" id="KW-0492">Microsome</keyword>
<keyword evidence="5" id="KW-0256">Endoplasmic reticulum</keyword>
<evidence type="ECO:0000313" key="27">
    <source>
        <dbReference type="Ensembl" id="ENSNBRP00000000681.1"/>
    </source>
</evidence>
<comment type="catalytic activity">
    <reaction evidence="21">
        <text>octadecanal + NAD(+) + H2O = octadecanoate + NADH + 2 H(+)</text>
        <dbReference type="Rhea" id="RHEA:44020"/>
        <dbReference type="ChEBI" id="CHEBI:15377"/>
        <dbReference type="ChEBI" id="CHEBI:15378"/>
        <dbReference type="ChEBI" id="CHEBI:17034"/>
        <dbReference type="ChEBI" id="CHEBI:25629"/>
        <dbReference type="ChEBI" id="CHEBI:57540"/>
        <dbReference type="ChEBI" id="CHEBI:57945"/>
    </reaction>
</comment>
<evidence type="ECO:0000256" key="10">
    <source>
        <dbReference type="ARBA" id="ARBA00023136"/>
    </source>
</evidence>
<dbReference type="GO" id="GO:0004028">
    <property type="term" value="F:3-chloroallyl aldehyde dehydrogenase activity"/>
    <property type="evidence" value="ECO:0007669"/>
    <property type="project" value="TreeGrafter"/>
</dbReference>
<evidence type="ECO:0000256" key="25">
    <source>
        <dbReference type="ARBA" id="ARBA00049148"/>
    </source>
</evidence>
<evidence type="ECO:0000256" key="13">
    <source>
        <dbReference type="ARBA" id="ARBA00039622"/>
    </source>
</evidence>
<evidence type="ECO:0000256" key="24">
    <source>
        <dbReference type="ARBA" id="ARBA00048972"/>
    </source>
</evidence>
<comment type="similarity">
    <text evidence="3">Belongs to the aldehyde dehydrogenase family.</text>
</comment>
<dbReference type="SUPFAM" id="SSF53720">
    <property type="entry name" value="ALDH-like"/>
    <property type="match status" value="1"/>
</dbReference>
<dbReference type="STRING" id="32507.ENSNBRP00000000681"/>
<comment type="catalytic activity">
    <reaction evidence="25">
        <text>hexadecanoate + NADH + 2 H(+) = hexadecanal + NAD(+) + H2O</text>
        <dbReference type="Rhea" id="RHEA:33739"/>
        <dbReference type="ChEBI" id="CHEBI:7896"/>
        <dbReference type="ChEBI" id="CHEBI:15377"/>
        <dbReference type="ChEBI" id="CHEBI:15378"/>
        <dbReference type="ChEBI" id="CHEBI:17600"/>
        <dbReference type="ChEBI" id="CHEBI:57540"/>
        <dbReference type="ChEBI" id="CHEBI:57945"/>
    </reaction>
</comment>
<dbReference type="EC" id="1.2.1.3" evidence="11"/>
<dbReference type="Bgee" id="ENSNBRG00000000620">
    <property type="expression patterns" value="Expressed in brain and 7 other cell types or tissues"/>
</dbReference>
<dbReference type="Ensembl" id="ENSNBRT00000000727.1">
    <property type="protein sequence ID" value="ENSNBRP00000000681.1"/>
    <property type="gene ID" value="ENSNBRG00000000620.1"/>
</dbReference>
<evidence type="ECO:0000256" key="9">
    <source>
        <dbReference type="ARBA" id="ARBA00023002"/>
    </source>
</evidence>
<evidence type="ECO:0000256" key="8">
    <source>
        <dbReference type="ARBA" id="ARBA00022989"/>
    </source>
</evidence>
<dbReference type="PANTHER" id="PTHR43570:SF9">
    <property type="entry name" value="ALDEHYDE DEHYDROGENASE FAMILY 3 MEMBER A2"/>
    <property type="match status" value="1"/>
</dbReference>
<evidence type="ECO:0000256" key="17">
    <source>
        <dbReference type="ARBA" id="ARBA00047920"/>
    </source>
</evidence>
<dbReference type="OMA" id="TSERCFV"/>
<proteinExistence type="inferred from homology"/>
<evidence type="ECO:0000256" key="18">
    <source>
        <dbReference type="ARBA" id="ARBA00047959"/>
    </source>
</evidence>
<dbReference type="Gene3D" id="3.40.309.10">
    <property type="entry name" value="Aldehyde Dehydrogenase, Chain A, domain 2"/>
    <property type="match status" value="1"/>
</dbReference>
<evidence type="ECO:0000256" key="2">
    <source>
        <dbReference type="ARBA" id="ARBA00004524"/>
    </source>
</evidence>
<sequence>MKEEIFGPLLPIITVSGVDEAIQFINEREKPLVIYVFSNENKLIKRVIAETSSGALLANDCLVHFTVSSLPFGGVGEWIFVASRFLEKKVAKGI</sequence>
<evidence type="ECO:0000256" key="5">
    <source>
        <dbReference type="ARBA" id="ARBA00022824"/>
    </source>
</evidence>
<comment type="catalytic activity">
    <reaction evidence="22">
        <text>(2E)-hexadecenal + NAD(+) + H2O = (E)-hexadec-2-enoate + NADH + 2 H(+)</text>
        <dbReference type="Rhea" id="RHEA:36135"/>
        <dbReference type="ChEBI" id="CHEBI:15377"/>
        <dbReference type="ChEBI" id="CHEBI:15378"/>
        <dbReference type="ChEBI" id="CHEBI:17585"/>
        <dbReference type="ChEBI" id="CHEBI:57540"/>
        <dbReference type="ChEBI" id="CHEBI:57945"/>
        <dbReference type="ChEBI" id="CHEBI:72745"/>
    </reaction>
</comment>
<dbReference type="Proteomes" id="UP000261580">
    <property type="component" value="Unassembled WGS sequence"/>
</dbReference>
<dbReference type="FunFam" id="3.40.309.10:FF:000034">
    <property type="entry name" value="Aldehyde dehydrogenase, dimeric NADP-preferring"/>
    <property type="match status" value="1"/>
</dbReference>
<comment type="catalytic activity">
    <reaction evidence="15">
        <text>2,6,10,14-tetramethylpentadecanal + NAD(+) + H2O = 2,6,10,14-tetramethylpentadecanoate + NADH + 2 H(+)</text>
        <dbReference type="Rhea" id="RHEA:44016"/>
        <dbReference type="ChEBI" id="CHEBI:15377"/>
        <dbReference type="ChEBI" id="CHEBI:15378"/>
        <dbReference type="ChEBI" id="CHEBI:49189"/>
        <dbReference type="ChEBI" id="CHEBI:57540"/>
        <dbReference type="ChEBI" id="CHEBI:57945"/>
        <dbReference type="ChEBI" id="CHEBI:77268"/>
    </reaction>
</comment>
<keyword evidence="6" id="KW-0443">Lipid metabolism</keyword>
<evidence type="ECO:0000256" key="14">
    <source>
        <dbReference type="ARBA" id="ARBA00042336"/>
    </source>
</evidence>
<keyword evidence="8" id="KW-1133">Transmembrane helix</keyword>
<evidence type="ECO:0000256" key="19">
    <source>
        <dbReference type="ARBA" id="ARBA00048322"/>
    </source>
</evidence>
<comment type="catalytic activity">
    <reaction evidence="18">
        <text>tetradecanal + NAD(+) + H2O = tetradecanoate + NADH + 2 H(+)</text>
        <dbReference type="Rhea" id="RHEA:44172"/>
        <dbReference type="ChEBI" id="CHEBI:15377"/>
        <dbReference type="ChEBI" id="CHEBI:15378"/>
        <dbReference type="ChEBI" id="CHEBI:30807"/>
        <dbReference type="ChEBI" id="CHEBI:57540"/>
        <dbReference type="ChEBI" id="CHEBI:57945"/>
        <dbReference type="ChEBI" id="CHEBI:84067"/>
    </reaction>
</comment>
<evidence type="ECO:0000256" key="23">
    <source>
        <dbReference type="ARBA" id="ARBA00048895"/>
    </source>
</evidence>
<accession>A0A3Q4FYA5</accession>
<dbReference type="GeneTree" id="ENSGT00940000165264"/>
<evidence type="ECO:0000256" key="3">
    <source>
        <dbReference type="ARBA" id="ARBA00009986"/>
    </source>
</evidence>
<evidence type="ECO:0000256" key="7">
    <source>
        <dbReference type="ARBA" id="ARBA00022848"/>
    </source>
</evidence>
<dbReference type="GO" id="GO:0005789">
    <property type="term" value="C:endoplasmic reticulum membrane"/>
    <property type="evidence" value="ECO:0007669"/>
    <property type="project" value="UniProtKB-SubCell"/>
</dbReference>
<comment type="catalytic activity">
    <reaction evidence="24">
        <text>decanal + NAD(+) + H2O = decanoate + NADH + 2 H(+)</text>
        <dbReference type="Rhea" id="RHEA:44104"/>
        <dbReference type="ChEBI" id="CHEBI:15377"/>
        <dbReference type="ChEBI" id="CHEBI:15378"/>
        <dbReference type="ChEBI" id="CHEBI:27689"/>
        <dbReference type="ChEBI" id="CHEBI:31457"/>
        <dbReference type="ChEBI" id="CHEBI:57540"/>
        <dbReference type="ChEBI" id="CHEBI:57945"/>
    </reaction>
</comment>
<evidence type="ECO:0000256" key="16">
    <source>
        <dbReference type="ARBA" id="ARBA00047531"/>
    </source>
</evidence>